<dbReference type="InterPro" id="IPR005526">
    <property type="entry name" value="Septum_form_inhib_MinC_C"/>
</dbReference>
<feature type="domain" description="Septum formation inhibitor MinC N-terminal" evidence="8">
    <location>
        <begin position="6"/>
        <end position="76"/>
    </location>
</feature>
<dbReference type="HAMAP" id="MF_00267">
    <property type="entry name" value="MinC"/>
    <property type="match status" value="1"/>
</dbReference>
<dbReference type="RefSeq" id="WP_121837520.1">
    <property type="nucleotide sequence ID" value="NZ_ML014756.1"/>
</dbReference>
<evidence type="ECO:0000256" key="4">
    <source>
        <dbReference type="ARBA" id="ARBA00023306"/>
    </source>
</evidence>
<dbReference type="Pfam" id="PF05209">
    <property type="entry name" value="MinC_N"/>
    <property type="match status" value="1"/>
</dbReference>
<comment type="caution">
    <text evidence="9">The sequence shown here is derived from an EMBL/GenBank/DDBJ whole genome shotgun (WGS) entry which is preliminary data.</text>
</comment>
<dbReference type="GO" id="GO:0000902">
    <property type="term" value="P:cell morphogenesis"/>
    <property type="evidence" value="ECO:0007669"/>
    <property type="project" value="InterPro"/>
</dbReference>
<dbReference type="Pfam" id="PF03775">
    <property type="entry name" value="MinC_C"/>
    <property type="match status" value="1"/>
</dbReference>
<keyword evidence="10" id="KW-1185">Reference proteome</keyword>
<dbReference type="EMBL" id="QZEI01000005">
    <property type="protein sequence ID" value="RLV61258.1"/>
    <property type="molecule type" value="Genomic_DNA"/>
</dbReference>
<dbReference type="GO" id="GO:0000917">
    <property type="term" value="P:division septum assembly"/>
    <property type="evidence" value="ECO:0007669"/>
    <property type="project" value="UniProtKB-KW"/>
</dbReference>
<evidence type="ECO:0000313" key="9">
    <source>
        <dbReference type="EMBL" id="RLV61258.1"/>
    </source>
</evidence>
<evidence type="ECO:0000256" key="5">
    <source>
        <dbReference type="ARBA" id="ARBA00025606"/>
    </source>
</evidence>
<evidence type="ECO:0000313" key="10">
    <source>
        <dbReference type="Proteomes" id="UP000281474"/>
    </source>
</evidence>
<reference evidence="9 10" key="1">
    <citation type="submission" date="2018-09" db="EMBL/GenBank/DDBJ databases">
        <title>Phylogeny of the Shewanellaceae, and recommendation for two new genera, Pseudoshewanella and Parashewanella.</title>
        <authorList>
            <person name="Wang G."/>
        </authorList>
    </citation>
    <scope>NUCLEOTIDE SEQUENCE [LARGE SCALE GENOMIC DNA]</scope>
    <source>
        <strain evidence="9 10">C51</strain>
    </source>
</reference>
<keyword evidence="3 6" id="KW-0717">Septation</keyword>
<evidence type="ECO:0000259" key="8">
    <source>
        <dbReference type="Pfam" id="PF05209"/>
    </source>
</evidence>
<evidence type="ECO:0000256" key="6">
    <source>
        <dbReference type="HAMAP-Rule" id="MF_00267"/>
    </source>
</evidence>
<comment type="function">
    <text evidence="5 6">Cell division inhibitor that blocks the formation of polar Z ring septums. Rapidly oscillates between the poles of the cell to destabilize FtsZ filaments that have formed before they mature into polar Z rings. Prevents FtsZ polymerization.</text>
</comment>
<evidence type="ECO:0000259" key="7">
    <source>
        <dbReference type="Pfam" id="PF03775"/>
    </source>
</evidence>
<dbReference type="InterPro" id="IPR007874">
    <property type="entry name" value="MinC_N"/>
</dbReference>
<gene>
    <name evidence="6 9" type="primary">minC</name>
    <name evidence="9" type="ORF">D5018_03090</name>
</gene>
<dbReference type="PANTHER" id="PTHR34108">
    <property type="entry name" value="SEPTUM SITE-DETERMINING PROTEIN MINC"/>
    <property type="match status" value="1"/>
</dbReference>
<dbReference type="AlphaFoldDB" id="A0A3L8Q2P2"/>
<dbReference type="InterPro" id="IPR036145">
    <property type="entry name" value="MinC_C_sf"/>
</dbReference>
<dbReference type="GO" id="GO:0051302">
    <property type="term" value="P:regulation of cell division"/>
    <property type="evidence" value="ECO:0007669"/>
    <property type="project" value="InterPro"/>
</dbReference>
<name>A0A3L8Q2P2_9GAMM</name>
<proteinExistence type="inferred from homology"/>
<evidence type="ECO:0000256" key="1">
    <source>
        <dbReference type="ARBA" id="ARBA00006291"/>
    </source>
</evidence>
<keyword evidence="2 6" id="KW-0132">Cell division</keyword>
<dbReference type="NCBIfam" id="TIGR01222">
    <property type="entry name" value="minC"/>
    <property type="match status" value="1"/>
</dbReference>
<dbReference type="OrthoDB" id="9794530at2"/>
<sequence>MLESNLELKGSSFTLSVLHIKSAELQKIRIELEEKLAIAPQFFLGAPLVLNLAAVAEQDINLSELKQILIEQGLVIVGVTSGSESQLSAAKDLGLAVIKPGKTVESKFINAPKSTQIVKKNIRSGQQIYAKNADLIVVGTVSNGAEVIADGSIHIYGTLRGKAMAGATGDNNAVIIAHRMESELISIAGQYWLAENLAEHDTDKACCIRLADESLLFEPLTF</sequence>
<evidence type="ECO:0000256" key="2">
    <source>
        <dbReference type="ARBA" id="ARBA00022618"/>
    </source>
</evidence>
<dbReference type="InterPro" id="IPR013033">
    <property type="entry name" value="MinC"/>
</dbReference>
<accession>A0A3L8Q2P2</accession>
<comment type="subunit">
    <text evidence="6">Interacts with MinD and FtsZ.</text>
</comment>
<dbReference type="PANTHER" id="PTHR34108:SF1">
    <property type="entry name" value="SEPTUM SITE-DETERMINING PROTEIN MINC"/>
    <property type="match status" value="1"/>
</dbReference>
<feature type="domain" description="Septum formation inhibitor MinC C-terminal" evidence="7">
    <location>
        <begin position="117"/>
        <end position="217"/>
    </location>
</feature>
<dbReference type="Proteomes" id="UP000281474">
    <property type="component" value="Unassembled WGS sequence"/>
</dbReference>
<evidence type="ECO:0000256" key="3">
    <source>
        <dbReference type="ARBA" id="ARBA00023210"/>
    </source>
</evidence>
<dbReference type="Gene3D" id="3.30.70.260">
    <property type="match status" value="1"/>
</dbReference>
<keyword evidence="4 6" id="KW-0131">Cell cycle</keyword>
<protein>
    <recommendedName>
        <fullName evidence="6">Probable septum site-determining protein MinC</fullName>
    </recommendedName>
</protein>
<dbReference type="SUPFAM" id="SSF63848">
    <property type="entry name" value="Cell-division inhibitor MinC, C-terminal domain"/>
    <property type="match status" value="1"/>
</dbReference>
<dbReference type="GO" id="GO:1901891">
    <property type="term" value="P:regulation of cell septum assembly"/>
    <property type="evidence" value="ECO:0007669"/>
    <property type="project" value="InterPro"/>
</dbReference>
<comment type="similarity">
    <text evidence="1 6">Belongs to the MinC family.</text>
</comment>
<dbReference type="Gene3D" id="2.160.20.70">
    <property type="match status" value="1"/>
</dbReference>
<organism evidence="9 10">
    <name type="scientific">Parashewanella curva</name>
    <dbReference type="NCBI Taxonomy" id="2338552"/>
    <lineage>
        <taxon>Bacteria</taxon>
        <taxon>Pseudomonadati</taxon>
        <taxon>Pseudomonadota</taxon>
        <taxon>Gammaproteobacteria</taxon>
        <taxon>Alteromonadales</taxon>
        <taxon>Shewanellaceae</taxon>
        <taxon>Parashewanella</taxon>
    </lineage>
</organism>
<dbReference type="InterPro" id="IPR016098">
    <property type="entry name" value="CAP/MinC_C"/>
</dbReference>